<dbReference type="InterPro" id="IPR046227">
    <property type="entry name" value="DUF6260"/>
</dbReference>
<accession>A0A0F9QDA2</accession>
<reference evidence="1" key="1">
    <citation type="journal article" date="2015" name="Nature">
        <title>Complex archaea that bridge the gap between prokaryotes and eukaryotes.</title>
        <authorList>
            <person name="Spang A."/>
            <person name="Saw J.H."/>
            <person name="Jorgensen S.L."/>
            <person name="Zaremba-Niedzwiedzka K."/>
            <person name="Martijn J."/>
            <person name="Lind A.E."/>
            <person name="van Eijk R."/>
            <person name="Schleper C."/>
            <person name="Guy L."/>
            <person name="Ettema T.J."/>
        </authorList>
    </citation>
    <scope>NUCLEOTIDE SEQUENCE</scope>
</reference>
<name>A0A0F9QDA2_9ZZZZ</name>
<dbReference type="AlphaFoldDB" id="A0A0F9QDA2"/>
<sequence>MDSPATMQTEQAFLASSGSVGQKLLQYGMNTNALRTYFHEGNDGLWRPYMDVNGSATLVANATLRREEWLAIDDALLRIARERLIGVMDLMSRGLTLPLSNGMGKMVLEYEDMGDITEAELSMDAASRAKKDRPEFSSKYLPLPITHKDFQLNVRQLEASRTRGESLDVTGIELATRKVNEKTEDMLFNGASAYSYGGGIIRGYTDHPNRNTGTLRAAWDDSSTTGAMVLADCTDMKQASITAKHYGPWVLYIPTEYETKLDENYSSNYQGTIRKRILEISGIEDIKTADYLTGAQVLLVQMTSDVVRLVEGLPITPVEWTVEGGTIFNFKVMTIRVPQIRADQDGNSGVVHYSE</sequence>
<proteinExistence type="predicted"/>
<gene>
    <name evidence="1" type="ORF">LCGC14_0717550</name>
</gene>
<dbReference type="Pfam" id="PF19774">
    <property type="entry name" value="DUF6260"/>
    <property type="match status" value="1"/>
</dbReference>
<evidence type="ECO:0000313" key="1">
    <source>
        <dbReference type="EMBL" id="KKN41995.1"/>
    </source>
</evidence>
<evidence type="ECO:0008006" key="2">
    <source>
        <dbReference type="Google" id="ProtNLM"/>
    </source>
</evidence>
<comment type="caution">
    <text evidence="1">The sequence shown here is derived from an EMBL/GenBank/DDBJ whole genome shotgun (WGS) entry which is preliminary data.</text>
</comment>
<dbReference type="EMBL" id="LAZR01001611">
    <property type="protein sequence ID" value="KKN41995.1"/>
    <property type="molecule type" value="Genomic_DNA"/>
</dbReference>
<protein>
    <recommendedName>
        <fullName evidence="2">Encapsulating protein for peroxidase</fullName>
    </recommendedName>
</protein>
<dbReference type="Gene3D" id="3.30.2400.30">
    <property type="match status" value="1"/>
</dbReference>
<organism evidence="1">
    <name type="scientific">marine sediment metagenome</name>
    <dbReference type="NCBI Taxonomy" id="412755"/>
    <lineage>
        <taxon>unclassified sequences</taxon>
        <taxon>metagenomes</taxon>
        <taxon>ecological metagenomes</taxon>
    </lineage>
</organism>